<dbReference type="GO" id="GO:0016747">
    <property type="term" value="F:acyltransferase activity, transferring groups other than amino-acyl groups"/>
    <property type="evidence" value="ECO:0007669"/>
    <property type="project" value="InterPro"/>
</dbReference>
<evidence type="ECO:0000313" key="5">
    <source>
        <dbReference type="Proteomes" id="UP000095768"/>
    </source>
</evidence>
<reference evidence="2 5" key="2">
    <citation type="submission" date="2016-09" db="EMBL/GenBank/DDBJ databases">
        <authorList>
            <consortium name="Pathogen Informatics"/>
        </authorList>
    </citation>
    <scope>NUCLEOTIDE SEQUENCE [LARGE SCALE GENOMIC DNA]</scope>
    <source>
        <strain evidence="2 5">82B</strain>
    </source>
</reference>
<feature type="domain" description="N-acetyltransferase" evidence="1">
    <location>
        <begin position="2"/>
        <end position="133"/>
    </location>
</feature>
<gene>
    <name evidence="2" type="ORF">SAMEA2297795_01200</name>
    <name evidence="3" type="ORF">SAMEA2297796_01409</name>
</gene>
<evidence type="ECO:0000313" key="4">
    <source>
        <dbReference type="Proteomes" id="UP000095412"/>
    </source>
</evidence>
<proteinExistence type="predicted"/>
<dbReference type="InterPro" id="IPR000182">
    <property type="entry name" value="GNAT_dom"/>
</dbReference>
<organism evidence="2 5">
    <name type="scientific">Staphylococcus caeli</name>
    <dbReference type="NCBI Taxonomy" id="2201815"/>
    <lineage>
        <taxon>Bacteria</taxon>
        <taxon>Bacillati</taxon>
        <taxon>Bacillota</taxon>
        <taxon>Bacilli</taxon>
        <taxon>Bacillales</taxon>
        <taxon>Staphylococcaceae</taxon>
        <taxon>Staphylococcus</taxon>
    </lineage>
</organism>
<dbReference type="SUPFAM" id="SSF55729">
    <property type="entry name" value="Acyl-CoA N-acyltransferases (Nat)"/>
    <property type="match status" value="1"/>
</dbReference>
<dbReference type="EMBL" id="FMPI01000008">
    <property type="protein sequence ID" value="SCS93757.1"/>
    <property type="molecule type" value="Genomic_DNA"/>
</dbReference>
<dbReference type="AlphaFoldDB" id="A0A1D4M639"/>
<evidence type="ECO:0000313" key="3">
    <source>
        <dbReference type="EMBL" id="SCS93757.1"/>
    </source>
</evidence>
<dbReference type="Gene3D" id="3.40.630.30">
    <property type="match status" value="1"/>
</dbReference>
<name>A0A1D4M639_9STAP</name>
<dbReference type="Proteomes" id="UP000095768">
    <property type="component" value="Unassembled WGS sequence"/>
</dbReference>
<sequence length="133" mass="14741">MIEIKHKAPSVSDYRNMRRIAGLSEKSQAAAEKGIHNACFDVAIYDAQTLIAMGRVIGDGGTAFQIIDIAVHPDYQGQGYGKTIMSQIMSFIETEAEEGTYISLIADYPADQLYAQYGFITTEPHSCGMYRKY</sequence>
<dbReference type="RefSeq" id="WP_069995579.1">
    <property type="nucleotide sequence ID" value="NZ_FMPG01000003.1"/>
</dbReference>
<dbReference type="OrthoDB" id="9775804at2"/>
<dbReference type="InterPro" id="IPR016181">
    <property type="entry name" value="Acyl_CoA_acyltransferase"/>
</dbReference>
<dbReference type="PANTHER" id="PTHR43233">
    <property type="entry name" value="FAMILY N-ACETYLTRANSFERASE, PUTATIVE (AFU_ORTHOLOGUE AFUA_6G03350)-RELATED"/>
    <property type="match status" value="1"/>
</dbReference>
<evidence type="ECO:0000313" key="2">
    <source>
        <dbReference type="EMBL" id="SCS80678.1"/>
    </source>
</evidence>
<dbReference type="InterPro" id="IPR053144">
    <property type="entry name" value="Acetyltransferase_Butenolide"/>
</dbReference>
<evidence type="ECO:0000259" key="1">
    <source>
        <dbReference type="PROSITE" id="PS51186"/>
    </source>
</evidence>
<dbReference type="Proteomes" id="UP000095412">
    <property type="component" value="Unassembled WGS sequence"/>
</dbReference>
<keyword evidence="2" id="KW-0808">Transferase</keyword>
<reference evidence="3 4" key="1">
    <citation type="submission" date="2016-09" db="EMBL/GenBank/DDBJ databases">
        <authorList>
            <consortium name="Pathogen Informatics"/>
            <person name="Sun Q."/>
            <person name="Inoue M."/>
        </authorList>
    </citation>
    <scope>NUCLEOTIDE SEQUENCE [LARGE SCALE GENOMIC DNA]</scope>
    <source>
        <strain evidence="3 4">82C</strain>
    </source>
</reference>
<dbReference type="Pfam" id="PF13508">
    <property type="entry name" value="Acetyltransf_7"/>
    <property type="match status" value="1"/>
</dbReference>
<protein>
    <submittedName>
        <fullName evidence="2">GNAT family acetyltransferase</fullName>
    </submittedName>
</protein>
<dbReference type="PROSITE" id="PS51186">
    <property type="entry name" value="GNAT"/>
    <property type="match status" value="1"/>
</dbReference>
<dbReference type="CDD" id="cd04301">
    <property type="entry name" value="NAT_SF"/>
    <property type="match status" value="1"/>
</dbReference>
<dbReference type="PANTHER" id="PTHR43233:SF1">
    <property type="entry name" value="FAMILY N-ACETYLTRANSFERASE, PUTATIVE (AFU_ORTHOLOGUE AFUA_6G03350)-RELATED"/>
    <property type="match status" value="1"/>
</dbReference>
<keyword evidence="4" id="KW-1185">Reference proteome</keyword>
<accession>A0A1D4M639</accession>
<dbReference type="EMBL" id="FMPG01000003">
    <property type="protein sequence ID" value="SCS80678.1"/>
    <property type="molecule type" value="Genomic_DNA"/>
</dbReference>